<proteinExistence type="predicted"/>
<protein>
    <submittedName>
        <fullName evidence="2">Uncharacterized protein</fullName>
    </submittedName>
</protein>
<dbReference type="Proteomes" id="UP000270094">
    <property type="component" value="Unassembled WGS sequence"/>
</dbReference>
<sequence>MECALVGNNHRYKNVTELHVNPLFVKERSAPSRYEHKPQPVPQPQPQPQPLPQPQPQPQPYCPSCEPSIIVPQPIPQIPPPNVIVSQVPPPIVMQCCICCMPLCATQCIMFGGCMCTMGGSVAFFGK</sequence>
<gene>
    <name evidence="2" type="ORF">SVUK_LOCUS10766</name>
</gene>
<reference evidence="2 3" key="1">
    <citation type="submission" date="2018-11" db="EMBL/GenBank/DDBJ databases">
        <authorList>
            <consortium name="Pathogen Informatics"/>
        </authorList>
    </citation>
    <scope>NUCLEOTIDE SEQUENCE [LARGE SCALE GENOMIC DNA]</scope>
</reference>
<evidence type="ECO:0000256" key="1">
    <source>
        <dbReference type="SAM" id="MobiDB-lite"/>
    </source>
</evidence>
<feature type="compositionally biased region" description="Basic and acidic residues" evidence="1">
    <location>
        <begin position="29"/>
        <end position="38"/>
    </location>
</feature>
<dbReference type="EMBL" id="UYYB01095811">
    <property type="protein sequence ID" value="VDM75768.1"/>
    <property type="molecule type" value="Genomic_DNA"/>
</dbReference>
<keyword evidence="3" id="KW-1185">Reference proteome</keyword>
<organism evidence="2 3">
    <name type="scientific">Strongylus vulgaris</name>
    <name type="common">Blood worm</name>
    <dbReference type="NCBI Taxonomy" id="40348"/>
    <lineage>
        <taxon>Eukaryota</taxon>
        <taxon>Metazoa</taxon>
        <taxon>Ecdysozoa</taxon>
        <taxon>Nematoda</taxon>
        <taxon>Chromadorea</taxon>
        <taxon>Rhabditida</taxon>
        <taxon>Rhabditina</taxon>
        <taxon>Rhabditomorpha</taxon>
        <taxon>Strongyloidea</taxon>
        <taxon>Strongylidae</taxon>
        <taxon>Strongylus</taxon>
    </lineage>
</organism>
<feature type="compositionally biased region" description="Pro residues" evidence="1">
    <location>
        <begin position="39"/>
        <end position="61"/>
    </location>
</feature>
<evidence type="ECO:0000313" key="2">
    <source>
        <dbReference type="EMBL" id="VDM75768.1"/>
    </source>
</evidence>
<accession>A0A3P7L9H6</accession>
<name>A0A3P7L9H6_STRVU</name>
<evidence type="ECO:0000313" key="3">
    <source>
        <dbReference type="Proteomes" id="UP000270094"/>
    </source>
</evidence>
<dbReference type="AlphaFoldDB" id="A0A3P7L9H6"/>
<feature type="region of interest" description="Disordered" evidence="1">
    <location>
        <begin position="29"/>
        <end position="66"/>
    </location>
</feature>